<dbReference type="RefSeq" id="WP_338840521.1">
    <property type="nucleotide sequence ID" value="NZ_CP147988.1"/>
</dbReference>
<keyword evidence="2" id="KW-0482">Metalloprotease</keyword>
<accession>A0ABZ2Q7L9</accession>
<evidence type="ECO:0000313" key="2">
    <source>
        <dbReference type="EMBL" id="WXK50112.1"/>
    </source>
</evidence>
<organism evidence="2 3">
    <name type="scientific">Flavobacterium ginsenosidimutans</name>
    <dbReference type="NCBI Taxonomy" id="687844"/>
    <lineage>
        <taxon>Bacteria</taxon>
        <taxon>Pseudomonadati</taxon>
        <taxon>Bacteroidota</taxon>
        <taxon>Flavobacteriia</taxon>
        <taxon>Flavobacteriales</taxon>
        <taxon>Flavobacteriaceae</taxon>
        <taxon>Flavobacterium</taxon>
    </lineage>
</organism>
<sequence length="395" mass="44393">MIMEKMTKIGMIIIFCFTQLFIQCTSADNKDTYKKKTEQYDEEIVTLRNFLAESLRMDIKKITYDLNENAFIIDGDVVMPLDQAKGRYDSSKNTNKTDQRFSGYIMKFEIASAIQIFISPEVTSEWQIAINKAIDVWNNTNSGINITAVTASTSSNVKIIMGNIDSKATIANAYYPYGGQPGERIMINTSYINKLNDAQRINVIIHELGHIFGLAHTNDPSNSLIPCTPVSEMTSIMFSIVSDSTAFTTYDNIAISTLYPVNEGTKKLYRFKKGQYYFYTVDPCEIIDGQNGYVYDGDLGYLYSTQISGTVPLYRSINGSAEKGHKLSKSQALSNDIILGYLYLDQYSGSTALYCYKNSAQDFYTVENLGPLLRLTYGFVPHKIVANGKYDGIIF</sequence>
<dbReference type="InterPro" id="IPR043708">
    <property type="entry name" value="DUF5648"/>
</dbReference>
<dbReference type="Pfam" id="PF18885">
    <property type="entry name" value="DUF5648"/>
    <property type="match status" value="1"/>
</dbReference>
<dbReference type="EMBL" id="CP147988">
    <property type="protein sequence ID" value="WXK50112.1"/>
    <property type="molecule type" value="Genomic_DNA"/>
</dbReference>
<dbReference type="GO" id="GO:0008237">
    <property type="term" value="F:metallopeptidase activity"/>
    <property type="evidence" value="ECO:0007669"/>
    <property type="project" value="UniProtKB-KW"/>
</dbReference>
<reference evidence="2 3" key="1">
    <citation type="submission" date="2024-02" db="EMBL/GenBank/DDBJ databases">
        <title>complete genome of Flavobacterium ginsenosidimutans Str. YTB16.</title>
        <authorList>
            <person name="Wang Q."/>
        </authorList>
    </citation>
    <scope>NUCLEOTIDE SEQUENCE [LARGE SCALE GENOMIC DNA]</scope>
    <source>
        <strain evidence="2 3">YTB16</strain>
    </source>
</reference>
<keyword evidence="3" id="KW-1185">Reference proteome</keyword>
<dbReference type="Proteomes" id="UP001447857">
    <property type="component" value="Chromosome"/>
</dbReference>
<proteinExistence type="predicted"/>
<gene>
    <name evidence="2" type="ORF">V6624_00475</name>
</gene>
<dbReference type="Gene3D" id="3.40.390.10">
    <property type="entry name" value="Collagenase (Catalytic Domain)"/>
    <property type="match status" value="1"/>
</dbReference>
<dbReference type="InterPro" id="IPR024079">
    <property type="entry name" value="MetalloPept_cat_dom_sf"/>
</dbReference>
<evidence type="ECO:0000313" key="3">
    <source>
        <dbReference type="Proteomes" id="UP001447857"/>
    </source>
</evidence>
<keyword evidence="2" id="KW-0378">Hydrolase</keyword>
<dbReference type="InterPro" id="IPR024653">
    <property type="entry name" value="Peptidase_M10/M27/M57"/>
</dbReference>
<name>A0ABZ2Q7L9_9FLAO</name>
<protein>
    <submittedName>
        <fullName evidence="2">M57 family metalloprotease</fullName>
    </submittedName>
</protein>
<feature type="domain" description="DUF5648" evidence="1">
    <location>
        <begin position="254"/>
        <end position="332"/>
    </location>
</feature>
<keyword evidence="2" id="KW-0645">Protease</keyword>
<dbReference type="SUPFAM" id="SSF55486">
    <property type="entry name" value="Metalloproteases ('zincins'), catalytic domain"/>
    <property type="match status" value="1"/>
</dbReference>
<evidence type="ECO:0000259" key="1">
    <source>
        <dbReference type="Pfam" id="PF18885"/>
    </source>
</evidence>
<dbReference type="Pfam" id="PF12388">
    <property type="entry name" value="Peptidase_M57"/>
    <property type="match status" value="1"/>
</dbReference>